<dbReference type="InterPro" id="IPR010430">
    <property type="entry name" value="DUF1028"/>
</dbReference>
<sequence length="225" mass="24239" precursor="true">MTFSIAAKDKKTGMFGIAIATSAIAVGNRCPWVKAGVGAVTTQHRTDTRQGPVGLELLSQGLSAPEVVRVLSQANDDPGERQFAAVDKEGRVAFFCGPAIPNIATGTVGDACVATGNFLANHNITDSMIAEYERAPELEFGDRLMKALDAGVKAGGETKPVMSAALLIADQQSWPLVDLRIDFQENPEVALRALWDFYKPHQQRFIDQVLRPSSLQLLTDSPMNV</sequence>
<organism evidence="1 2">
    <name type="scientific">Paraburkholderia phytofirmans (strain DSM 17436 / LMG 22146 / PsJN)</name>
    <name type="common">Burkholderia phytofirmans</name>
    <dbReference type="NCBI Taxonomy" id="398527"/>
    <lineage>
        <taxon>Bacteria</taxon>
        <taxon>Pseudomonadati</taxon>
        <taxon>Pseudomonadota</taxon>
        <taxon>Betaproteobacteria</taxon>
        <taxon>Burkholderiales</taxon>
        <taxon>Burkholderiaceae</taxon>
        <taxon>Paraburkholderia</taxon>
    </lineage>
</organism>
<name>B2SZD5_PARPJ</name>
<dbReference type="STRING" id="398527.Bphyt_0064"/>
<dbReference type="KEGG" id="bpy:Bphyt_0064"/>
<evidence type="ECO:0000313" key="2">
    <source>
        <dbReference type="Proteomes" id="UP000001739"/>
    </source>
</evidence>
<dbReference type="Pfam" id="PF06267">
    <property type="entry name" value="DUF1028"/>
    <property type="match status" value="1"/>
</dbReference>
<protein>
    <recommendedName>
        <fullName evidence="3">Major pilin protein fimA</fullName>
    </recommendedName>
</protein>
<dbReference type="RefSeq" id="WP_012431173.1">
    <property type="nucleotide sequence ID" value="NC_010681.1"/>
</dbReference>
<accession>B2SZD5</accession>
<dbReference type="PANTHER" id="PTHR39328:SF1">
    <property type="entry name" value="BLL2871 PROTEIN"/>
    <property type="match status" value="1"/>
</dbReference>
<evidence type="ECO:0008006" key="3">
    <source>
        <dbReference type="Google" id="ProtNLM"/>
    </source>
</evidence>
<dbReference type="EMBL" id="CP001052">
    <property type="protein sequence ID" value="ACD14514.1"/>
    <property type="molecule type" value="Genomic_DNA"/>
</dbReference>
<dbReference type="Proteomes" id="UP000001739">
    <property type="component" value="Chromosome 1"/>
</dbReference>
<reference evidence="1 2" key="1">
    <citation type="journal article" date="2011" name="J. Bacteriol.">
        <title>Complete genome sequence of the plant growth-promoting endophyte Burkholderia phytofirmans strain PsJN.</title>
        <authorList>
            <person name="Weilharter A."/>
            <person name="Mitter B."/>
            <person name="Shin M.V."/>
            <person name="Chain P.S."/>
            <person name="Nowak J."/>
            <person name="Sessitsch A."/>
        </authorList>
    </citation>
    <scope>NUCLEOTIDE SEQUENCE [LARGE SCALE GENOMIC DNA]</scope>
    <source>
        <strain evidence="2">DSM 17436 / LMG 22146 / PsJN</strain>
    </source>
</reference>
<proteinExistence type="predicted"/>
<dbReference type="AlphaFoldDB" id="B2SZD5"/>
<gene>
    <name evidence="1" type="ordered locus">Bphyt_0064</name>
</gene>
<dbReference type="HOGENOM" id="CLU_068244_1_1_4"/>
<dbReference type="SUPFAM" id="SSF56235">
    <property type="entry name" value="N-terminal nucleophile aminohydrolases (Ntn hydrolases)"/>
    <property type="match status" value="1"/>
</dbReference>
<dbReference type="eggNOG" id="COG3342">
    <property type="taxonomic scope" value="Bacteria"/>
</dbReference>
<dbReference type="Gene3D" id="3.60.20.10">
    <property type="entry name" value="Glutamine Phosphoribosylpyrophosphate, subunit 1, domain 1"/>
    <property type="match status" value="1"/>
</dbReference>
<dbReference type="PANTHER" id="PTHR39328">
    <property type="entry name" value="BLL2871 PROTEIN"/>
    <property type="match status" value="1"/>
</dbReference>
<dbReference type="OrthoDB" id="9790012at2"/>
<evidence type="ECO:0000313" key="1">
    <source>
        <dbReference type="EMBL" id="ACD14514.1"/>
    </source>
</evidence>
<dbReference type="InterPro" id="IPR029055">
    <property type="entry name" value="Ntn_hydrolases_N"/>
</dbReference>